<keyword evidence="1" id="KW-0175">Coiled coil</keyword>
<gene>
    <name evidence="3" type="ORF">CBR_g30311</name>
</gene>
<evidence type="ECO:0000313" key="4">
    <source>
        <dbReference type="Proteomes" id="UP000265515"/>
    </source>
</evidence>
<proteinExistence type="predicted"/>
<evidence type="ECO:0000313" key="3">
    <source>
        <dbReference type="EMBL" id="GBG62357.1"/>
    </source>
</evidence>
<feature type="coiled-coil region" evidence="1">
    <location>
        <begin position="177"/>
        <end position="204"/>
    </location>
</feature>
<feature type="region of interest" description="Disordered" evidence="2">
    <location>
        <begin position="86"/>
        <end position="106"/>
    </location>
</feature>
<evidence type="ECO:0000256" key="1">
    <source>
        <dbReference type="SAM" id="Coils"/>
    </source>
</evidence>
<dbReference type="Gramene" id="GBG62357">
    <property type="protein sequence ID" value="GBG62357"/>
    <property type="gene ID" value="CBR_g30311"/>
</dbReference>
<dbReference type="AlphaFoldDB" id="A0A388JX60"/>
<sequence length="260" mass="29301">MGVRGDVREQHVQLRHWQSFWFGGSAGRNCSVADGVPGEVMVVSAIASRVEGMASWIDIQKARDEEARIKVKEEEELANKRLAEEAKAKKEERKKEADEARKREELEEKHVEAKLAQQCHADYMKALQDSFASYTAEMAKVWGGSANAKVSKDSKEIQLLKAQLESMKTGPTTSTAGDEVRSQIEMLTRKINDLTAELAKVTGEKKRSNGVVIMSSLPIESAKGKQKIVDGASINEDRWEREIETMRKRLQAKEEREREK</sequence>
<organism evidence="3 4">
    <name type="scientific">Chara braunii</name>
    <name type="common">Braun's stonewort</name>
    <dbReference type="NCBI Taxonomy" id="69332"/>
    <lineage>
        <taxon>Eukaryota</taxon>
        <taxon>Viridiplantae</taxon>
        <taxon>Streptophyta</taxon>
        <taxon>Charophyceae</taxon>
        <taxon>Charales</taxon>
        <taxon>Characeae</taxon>
        <taxon>Chara</taxon>
    </lineage>
</organism>
<comment type="caution">
    <text evidence="3">The sequence shown here is derived from an EMBL/GenBank/DDBJ whole genome shotgun (WGS) entry which is preliminary data.</text>
</comment>
<name>A0A388JX60_CHABU</name>
<accession>A0A388JX60</accession>
<reference evidence="3 4" key="1">
    <citation type="journal article" date="2018" name="Cell">
        <title>The Chara Genome: Secondary Complexity and Implications for Plant Terrestrialization.</title>
        <authorList>
            <person name="Nishiyama T."/>
            <person name="Sakayama H."/>
            <person name="Vries J.D."/>
            <person name="Buschmann H."/>
            <person name="Saint-Marcoux D."/>
            <person name="Ullrich K.K."/>
            <person name="Haas F.B."/>
            <person name="Vanderstraeten L."/>
            <person name="Becker D."/>
            <person name="Lang D."/>
            <person name="Vosolsobe S."/>
            <person name="Rombauts S."/>
            <person name="Wilhelmsson P.K.I."/>
            <person name="Janitza P."/>
            <person name="Kern R."/>
            <person name="Heyl A."/>
            <person name="Rumpler F."/>
            <person name="Villalobos L.I.A.C."/>
            <person name="Clay J.M."/>
            <person name="Skokan R."/>
            <person name="Toyoda A."/>
            <person name="Suzuki Y."/>
            <person name="Kagoshima H."/>
            <person name="Schijlen E."/>
            <person name="Tajeshwar N."/>
            <person name="Catarino B."/>
            <person name="Hetherington A.J."/>
            <person name="Saltykova A."/>
            <person name="Bonnot C."/>
            <person name="Breuninger H."/>
            <person name="Symeonidi A."/>
            <person name="Radhakrishnan G.V."/>
            <person name="Van Nieuwerburgh F."/>
            <person name="Deforce D."/>
            <person name="Chang C."/>
            <person name="Karol K.G."/>
            <person name="Hedrich R."/>
            <person name="Ulvskov P."/>
            <person name="Glockner G."/>
            <person name="Delwiche C.F."/>
            <person name="Petrasek J."/>
            <person name="Van de Peer Y."/>
            <person name="Friml J."/>
            <person name="Beilby M."/>
            <person name="Dolan L."/>
            <person name="Kohara Y."/>
            <person name="Sugano S."/>
            <person name="Fujiyama A."/>
            <person name="Delaux P.-M."/>
            <person name="Quint M."/>
            <person name="TheiBen G."/>
            <person name="Hagemann M."/>
            <person name="Harholt J."/>
            <person name="Dunand C."/>
            <person name="Zachgo S."/>
            <person name="Langdale J."/>
            <person name="Maumus F."/>
            <person name="Straeten D.V.D."/>
            <person name="Gould S.B."/>
            <person name="Rensing S.A."/>
        </authorList>
    </citation>
    <scope>NUCLEOTIDE SEQUENCE [LARGE SCALE GENOMIC DNA]</scope>
    <source>
        <strain evidence="3 4">S276</strain>
    </source>
</reference>
<dbReference type="EMBL" id="BFEA01000028">
    <property type="protein sequence ID" value="GBG62357.1"/>
    <property type="molecule type" value="Genomic_DNA"/>
</dbReference>
<protein>
    <submittedName>
        <fullName evidence="3">Uncharacterized protein</fullName>
    </submittedName>
</protein>
<dbReference type="Proteomes" id="UP000265515">
    <property type="component" value="Unassembled WGS sequence"/>
</dbReference>
<evidence type="ECO:0000256" key="2">
    <source>
        <dbReference type="SAM" id="MobiDB-lite"/>
    </source>
</evidence>
<keyword evidence="4" id="KW-1185">Reference proteome</keyword>